<sequence>MSSNLHRDAITVLTRKKIPVKYSLKQHSELNWLNLTAIKYSYAVSDPDLNSGSHTVHMMNLSGADLQLCYGDRAALNNALRDAITVLTRKKIPVKYSLKQHSEVSNHAQQLNWLNLTAIKYSYAVSDPDLNSGSHTVHMMNLSGADLQLCYGDRAALNNALRFGTFYQRKCKLYVKDILSMKRTEIFELFLSYRDENGKPTLYTIPVLINTHLKSDMSTWQLVRRFFLVDNMLGVSSLDSNSGPSVIRYVKSATLR</sequence>
<dbReference type="KEGG" id="dci:113470220"/>
<accession>A0A3Q0J743</accession>
<dbReference type="RefSeq" id="XP_026684289.1">
    <property type="nucleotide sequence ID" value="XM_026828488.1"/>
</dbReference>
<dbReference type="GO" id="GO:0060271">
    <property type="term" value="P:cilium assembly"/>
    <property type="evidence" value="ECO:0007669"/>
    <property type="project" value="InterPro"/>
</dbReference>
<gene>
    <name evidence="2" type="primary">LOC113470220</name>
</gene>
<name>A0A3Q0J743_DIACI</name>
<organism evidence="1 2">
    <name type="scientific">Diaphorina citri</name>
    <name type="common">Asian citrus psyllid</name>
    <dbReference type="NCBI Taxonomy" id="121845"/>
    <lineage>
        <taxon>Eukaryota</taxon>
        <taxon>Metazoa</taxon>
        <taxon>Ecdysozoa</taxon>
        <taxon>Arthropoda</taxon>
        <taxon>Hexapoda</taxon>
        <taxon>Insecta</taxon>
        <taxon>Pterygota</taxon>
        <taxon>Neoptera</taxon>
        <taxon>Paraneoptera</taxon>
        <taxon>Hemiptera</taxon>
        <taxon>Sternorrhyncha</taxon>
        <taxon>Psylloidea</taxon>
        <taxon>Psyllidae</taxon>
        <taxon>Diaphorininae</taxon>
        <taxon>Diaphorina</taxon>
    </lineage>
</organism>
<proteinExistence type="predicted"/>
<dbReference type="PaxDb" id="121845-A0A3Q0J743"/>
<dbReference type="InterPro" id="IPR019170">
    <property type="entry name" value="Meckelin"/>
</dbReference>
<dbReference type="Proteomes" id="UP000079169">
    <property type="component" value="Unplaced"/>
</dbReference>
<evidence type="ECO:0000313" key="1">
    <source>
        <dbReference type="Proteomes" id="UP000079169"/>
    </source>
</evidence>
<dbReference type="STRING" id="121845.A0A3Q0J743"/>
<dbReference type="PANTHER" id="PTHR21274">
    <property type="entry name" value="MECKELIN"/>
    <property type="match status" value="1"/>
</dbReference>
<dbReference type="PANTHER" id="PTHR21274:SF0">
    <property type="entry name" value="MECKELIN"/>
    <property type="match status" value="1"/>
</dbReference>
<dbReference type="GO" id="GO:0036038">
    <property type="term" value="C:MKS complex"/>
    <property type="evidence" value="ECO:0007669"/>
    <property type="project" value="InterPro"/>
</dbReference>
<protein>
    <submittedName>
        <fullName evidence="2">Uncharacterized protein LOC113470220</fullName>
    </submittedName>
</protein>
<keyword evidence="1" id="KW-1185">Reference proteome</keyword>
<evidence type="ECO:0000313" key="2">
    <source>
        <dbReference type="RefSeq" id="XP_026684289.1"/>
    </source>
</evidence>
<dbReference type="GeneID" id="113470220"/>
<dbReference type="Pfam" id="PF09773">
    <property type="entry name" value="Meckelin"/>
    <property type="match status" value="1"/>
</dbReference>
<dbReference type="AlphaFoldDB" id="A0A3Q0J743"/>
<reference evidence="2" key="1">
    <citation type="submission" date="2025-08" db="UniProtKB">
        <authorList>
            <consortium name="RefSeq"/>
        </authorList>
    </citation>
    <scope>IDENTIFICATION</scope>
</reference>